<sequence>MDLPWPAFHPGAGLLYPVHHGYSAQLVQLSDPAALEAGNAYALQAAYLSQASLAPIPSTSQSVATHRQPQYSRAGGSVRPFEPATYASGIPGSPAPDRTVIRGYDDFPLHAGPYEPYGTYPLSTPAEAYLPIAQLPPTLAANRPFQASHPSASAPRHSLNRPAHSDLRRASSSRGHSSENGSDSAKRRYSQYGPGSATPERGSVQLVQDAHGSASLKRVRARQVQQDEAVADPATTWNPVPRLAQFAPAVPLWPAEEAHSVDAHLWYSQQTGVPTGTGMKGRLSIPCQPMQDSKRLQDLPEPPHATSTQLGYNDGPPPALGDCVAVGNGRSSPPVPIFTPQLSSPASPGYQADSSANEDELASVVALASIRRALHSSRPPPLASKASKASHKARNGTTPLLCRPPDHGAEQFEEERVLRERGRVNSTQQKRVASIEVLATCVSSNCGRPLARLVLRSIPEAIASALDSGLTANDVVRFSLANGAEGCLCLACSGLTRSNGTVKAADQSDAEESGGYKATLSAAVDRLEQVSLDPVSTAAASSSRASDEPQTATDSIASWESLPLINEARLPAHLKTAALRCDICAYICGFGAAESAIQHHGEAEFTVEVICARCDALFKCCSDCGGGGGRLTPGRWRSKELFPEGRKTCQLSHARNPALGEVSIDVLPIESIPPDELAVLEAQTRSLYFNTRLAVIARPEYLISGDGLARTFDEVERVTVDHWNIFSNLLQEEVPPDRNIRRYLTMMYSTPRKRHSRKTVKKPRGSFEPLERVPFGFAISEADYRDSTLCFCVVMPWPINGQAFDAVSMMGELTTQRAKLDLRALNQQRVLANPPLPRMPPLRYNYTLSPFRVGSHGNATLSRRGFEPLEDLARRDPQVDLSHFPPIKAMLRR</sequence>
<name>A0A2S5B5I1_9BASI</name>
<dbReference type="AlphaFoldDB" id="A0A2S5B5I1"/>
<reference evidence="2 3" key="1">
    <citation type="journal article" date="2018" name="Front. Microbiol.">
        <title>Prospects for Fungal Bioremediation of Acidic Radioactive Waste Sites: Characterization and Genome Sequence of Rhodotorula taiwanensis MD1149.</title>
        <authorList>
            <person name="Tkavc R."/>
            <person name="Matrosova V.Y."/>
            <person name="Grichenko O.E."/>
            <person name="Gostincar C."/>
            <person name="Volpe R.P."/>
            <person name="Klimenkova P."/>
            <person name="Gaidamakova E.K."/>
            <person name="Zhou C.E."/>
            <person name="Stewart B.J."/>
            <person name="Lyman M.G."/>
            <person name="Malfatti S.A."/>
            <person name="Rubinfeld B."/>
            <person name="Courtot M."/>
            <person name="Singh J."/>
            <person name="Dalgard C.L."/>
            <person name="Hamilton T."/>
            <person name="Frey K.G."/>
            <person name="Gunde-Cimerman N."/>
            <person name="Dugan L."/>
            <person name="Daly M.J."/>
        </authorList>
    </citation>
    <scope>NUCLEOTIDE SEQUENCE [LARGE SCALE GENOMIC DNA]</scope>
    <source>
        <strain evidence="2 3">MD1149</strain>
    </source>
</reference>
<gene>
    <name evidence="2" type="ORF">BMF94_5004</name>
</gene>
<feature type="compositionally biased region" description="Low complexity" evidence="1">
    <location>
        <begin position="172"/>
        <end position="183"/>
    </location>
</feature>
<feature type="compositionally biased region" description="Low complexity" evidence="1">
    <location>
        <begin position="147"/>
        <end position="157"/>
    </location>
</feature>
<feature type="region of interest" description="Disordered" evidence="1">
    <location>
        <begin position="59"/>
        <end position="101"/>
    </location>
</feature>
<feature type="region of interest" description="Disordered" evidence="1">
    <location>
        <begin position="142"/>
        <end position="203"/>
    </location>
</feature>
<proteinExistence type="predicted"/>
<keyword evidence="3" id="KW-1185">Reference proteome</keyword>
<feature type="region of interest" description="Disordered" evidence="1">
    <location>
        <begin position="294"/>
        <end position="316"/>
    </location>
</feature>
<organism evidence="2 3">
    <name type="scientific">Rhodotorula taiwanensis</name>
    <dbReference type="NCBI Taxonomy" id="741276"/>
    <lineage>
        <taxon>Eukaryota</taxon>
        <taxon>Fungi</taxon>
        <taxon>Dikarya</taxon>
        <taxon>Basidiomycota</taxon>
        <taxon>Pucciniomycotina</taxon>
        <taxon>Microbotryomycetes</taxon>
        <taxon>Sporidiobolales</taxon>
        <taxon>Sporidiobolaceae</taxon>
        <taxon>Rhodotorula</taxon>
    </lineage>
</organism>
<evidence type="ECO:0000313" key="2">
    <source>
        <dbReference type="EMBL" id="POY71995.1"/>
    </source>
</evidence>
<comment type="caution">
    <text evidence="2">The sequence shown here is derived from an EMBL/GenBank/DDBJ whole genome shotgun (WGS) entry which is preliminary data.</text>
</comment>
<dbReference type="Proteomes" id="UP000237144">
    <property type="component" value="Unassembled WGS sequence"/>
</dbReference>
<protein>
    <submittedName>
        <fullName evidence="2">Uncharacterized protein</fullName>
    </submittedName>
</protein>
<dbReference type="OrthoDB" id="2530304at2759"/>
<dbReference type="EMBL" id="PJQD01000063">
    <property type="protein sequence ID" value="POY71995.1"/>
    <property type="molecule type" value="Genomic_DNA"/>
</dbReference>
<feature type="compositionally biased region" description="Polar residues" evidence="1">
    <location>
        <begin position="59"/>
        <end position="71"/>
    </location>
</feature>
<evidence type="ECO:0000256" key="1">
    <source>
        <dbReference type="SAM" id="MobiDB-lite"/>
    </source>
</evidence>
<feature type="region of interest" description="Disordered" evidence="1">
    <location>
        <begin position="376"/>
        <end position="407"/>
    </location>
</feature>
<accession>A0A2S5B5I1</accession>
<evidence type="ECO:0000313" key="3">
    <source>
        <dbReference type="Proteomes" id="UP000237144"/>
    </source>
</evidence>